<dbReference type="NCBIfam" id="TIGR00688">
    <property type="entry name" value="rarD"/>
    <property type="match status" value="1"/>
</dbReference>
<dbReference type="Pfam" id="PF00892">
    <property type="entry name" value="EamA"/>
    <property type="match status" value="2"/>
</dbReference>
<evidence type="ECO:0000256" key="8">
    <source>
        <dbReference type="SAM" id="Phobius"/>
    </source>
</evidence>
<sequence>MKNKGIIYGLSAYILWGLITLYWKLITGVSPLETMCYRIIWSFVFMIIFLVLSGNWPQFTKELKRLWEHKNYLALMAVAALLISINWFTFIFTVSAGHVMEVSLGYYINPLVNVLLATLVLKERLSRSGQIACGFVVIGVVLLSIQTGNIPYSSLILAFSFSIYGLIKKRIPISSMTGLTVETFVMLPFSLLYILLASPAGFMHYPLHTNILLMGAGVVTAIPLLLFAEAAKRTSYITLGFIQYVNPTMMLLFAVFLFHETYSLAQFTAFGFIWLGIVVFTYGTTRSAMKTKKLIQ</sequence>
<evidence type="ECO:0000256" key="1">
    <source>
        <dbReference type="ARBA" id="ARBA00004651"/>
    </source>
</evidence>
<dbReference type="GO" id="GO:0005886">
    <property type="term" value="C:plasma membrane"/>
    <property type="evidence" value="ECO:0007669"/>
    <property type="project" value="UniProtKB-SubCell"/>
</dbReference>
<comment type="similarity">
    <text evidence="2">Belongs to the EamA transporter family.</text>
</comment>
<keyword evidence="7 8" id="KW-0472">Membrane</keyword>
<evidence type="ECO:0000256" key="4">
    <source>
        <dbReference type="ARBA" id="ARBA00022475"/>
    </source>
</evidence>
<feature type="transmembrane region" description="Helical" evidence="8">
    <location>
        <begin position="179"/>
        <end position="205"/>
    </location>
</feature>
<feature type="domain" description="EamA" evidence="9">
    <location>
        <begin position="4"/>
        <end position="144"/>
    </location>
</feature>
<evidence type="ECO:0000313" key="10">
    <source>
        <dbReference type="EMBL" id="EOT30340.1"/>
    </source>
</evidence>
<evidence type="ECO:0000256" key="2">
    <source>
        <dbReference type="ARBA" id="ARBA00007362"/>
    </source>
</evidence>
<feature type="transmembrane region" description="Helical" evidence="8">
    <location>
        <begin position="7"/>
        <end position="26"/>
    </location>
</feature>
<evidence type="ECO:0000259" key="9">
    <source>
        <dbReference type="Pfam" id="PF00892"/>
    </source>
</evidence>
<dbReference type="Proteomes" id="UP000014136">
    <property type="component" value="Unassembled WGS sequence"/>
</dbReference>
<evidence type="ECO:0000256" key="6">
    <source>
        <dbReference type="ARBA" id="ARBA00022989"/>
    </source>
</evidence>
<keyword evidence="6 8" id="KW-1133">Transmembrane helix</keyword>
<keyword evidence="4" id="KW-1003">Cell membrane</keyword>
<dbReference type="eggNOG" id="COG2962">
    <property type="taxonomic scope" value="Bacteria"/>
</dbReference>
<protein>
    <submittedName>
        <fullName evidence="10">Protein RarD</fullName>
    </submittedName>
</protein>
<feature type="transmembrane region" description="Helical" evidence="8">
    <location>
        <begin position="71"/>
        <end position="92"/>
    </location>
</feature>
<dbReference type="HOGENOM" id="CLU_054508_1_0_9"/>
<keyword evidence="11" id="KW-1185">Reference proteome</keyword>
<proteinExistence type="inferred from homology"/>
<keyword evidence="3" id="KW-0813">Transport</keyword>
<feature type="transmembrane region" description="Helical" evidence="8">
    <location>
        <begin position="235"/>
        <end position="258"/>
    </location>
</feature>
<dbReference type="STRING" id="41997.RV16_GL002371"/>
<feature type="domain" description="EamA" evidence="9">
    <location>
        <begin position="155"/>
        <end position="281"/>
    </location>
</feature>
<dbReference type="EMBL" id="AHYT01000001">
    <property type="protein sequence ID" value="EOT30340.1"/>
    <property type="molecule type" value="Genomic_DNA"/>
</dbReference>
<evidence type="ECO:0000313" key="11">
    <source>
        <dbReference type="Proteomes" id="UP000014136"/>
    </source>
</evidence>
<dbReference type="PANTHER" id="PTHR22911">
    <property type="entry name" value="ACYL-MALONYL CONDENSING ENZYME-RELATED"/>
    <property type="match status" value="1"/>
</dbReference>
<reference evidence="10 11" key="1">
    <citation type="submission" date="2013-03" db="EMBL/GenBank/DDBJ databases">
        <title>The Genome Sequence of Enterococcus saccharolyticus ATCC_43076 (Illumina only assembly).</title>
        <authorList>
            <consortium name="The Broad Institute Genomics Platform"/>
            <consortium name="The Broad Institute Genome Sequencing Center for Infectious Disease"/>
            <person name="Earl A."/>
            <person name="Russ C."/>
            <person name="Gilmore M."/>
            <person name="Surin D."/>
            <person name="Walker B."/>
            <person name="Young S."/>
            <person name="Zeng Q."/>
            <person name="Gargeya S."/>
            <person name="Fitzgerald M."/>
            <person name="Haas B."/>
            <person name="Abouelleil A."/>
            <person name="Allen A.W."/>
            <person name="Alvarado L."/>
            <person name="Arachchi H.M."/>
            <person name="Berlin A.M."/>
            <person name="Chapman S.B."/>
            <person name="Gainer-Dewar J."/>
            <person name="Goldberg J."/>
            <person name="Griggs A."/>
            <person name="Gujja S."/>
            <person name="Hansen M."/>
            <person name="Howarth C."/>
            <person name="Imamovic A."/>
            <person name="Ireland A."/>
            <person name="Larimer J."/>
            <person name="McCowan C."/>
            <person name="Murphy C."/>
            <person name="Pearson M."/>
            <person name="Poon T.W."/>
            <person name="Priest M."/>
            <person name="Roberts A."/>
            <person name="Saif S."/>
            <person name="Shea T."/>
            <person name="Sisk P."/>
            <person name="Sykes S."/>
            <person name="Wortman J."/>
            <person name="Nusbaum C."/>
            <person name="Birren B."/>
        </authorList>
    </citation>
    <scope>NUCLEOTIDE SEQUENCE [LARGE SCALE GENOMIC DNA]</scope>
    <source>
        <strain evidence="10 11">ATCC 43076</strain>
    </source>
</reference>
<feature type="transmembrane region" description="Helical" evidence="8">
    <location>
        <begin position="104"/>
        <end position="121"/>
    </location>
</feature>
<dbReference type="PANTHER" id="PTHR22911:SF137">
    <property type="entry name" value="SOLUTE CARRIER FAMILY 35 MEMBER G2-RELATED"/>
    <property type="match status" value="1"/>
</dbReference>
<feature type="transmembrane region" description="Helical" evidence="8">
    <location>
        <begin position="38"/>
        <end position="59"/>
    </location>
</feature>
<dbReference type="InterPro" id="IPR000620">
    <property type="entry name" value="EamA_dom"/>
</dbReference>
<organism evidence="10 11">
    <name type="scientific">Enterococcus saccharolyticus subsp. saccharolyticus ATCC 43076</name>
    <dbReference type="NCBI Taxonomy" id="1139996"/>
    <lineage>
        <taxon>Bacteria</taxon>
        <taxon>Bacillati</taxon>
        <taxon>Bacillota</taxon>
        <taxon>Bacilli</taxon>
        <taxon>Lactobacillales</taxon>
        <taxon>Enterococcaceae</taxon>
        <taxon>Enterococcus</taxon>
    </lineage>
</organism>
<dbReference type="InterPro" id="IPR004626">
    <property type="entry name" value="RarD"/>
</dbReference>
<dbReference type="SUPFAM" id="SSF103481">
    <property type="entry name" value="Multidrug resistance efflux transporter EmrE"/>
    <property type="match status" value="2"/>
</dbReference>
<comment type="subcellular location">
    <subcellularLocation>
        <location evidence="1">Cell membrane</location>
        <topology evidence="1">Multi-pass membrane protein</topology>
    </subcellularLocation>
</comment>
<keyword evidence="5 8" id="KW-0812">Transmembrane</keyword>
<feature type="transmembrane region" description="Helical" evidence="8">
    <location>
        <begin position="264"/>
        <end position="283"/>
    </location>
</feature>
<dbReference type="InterPro" id="IPR037185">
    <property type="entry name" value="EmrE-like"/>
</dbReference>
<name>S0NUK1_9ENTE</name>
<comment type="caution">
    <text evidence="10">The sequence shown here is derived from an EMBL/GenBank/DDBJ whole genome shotgun (WGS) entry which is preliminary data.</text>
</comment>
<dbReference type="AlphaFoldDB" id="S0NUK1"/>
<gene>
    <name evidence="10" type="ORF">OMQ_00043</name>
</gene>
<feature type="transmembrane region" description="Helical" evidence="8">
    <location>
        <begin position="128"/>
        <end position="145"/>
    </location>
</feature>
<evidence type="ECO:0000256" key="3">
    <source>
        <dbReference type="ARBA" id="ARBA00022448"/>
    </source>
</evidence>
<dbReference type="OrthoDB" id="369870at2"/>
<feature type="transmembrane region" description="Helical" evidence="8">
    <location>
        <begin position="151"/>
        <end position="167"/>
    </location>
</feature>
<accession>S0NUK1</accession>
<feature type="transmembrane region" description="Helical" evidence="8">
    <location>
        <begin position="211"/>
        <end position="228"/>
    </location>
</feature>
<evidence type="ECO:0000256" key="5">
    <source>
        <dbReference type="ARBA" id="ARBA00022692"/>
    </source>
</evidence>
<dbReference type="PATRIC" id="fig|1139996.3.peg.33"/>
<evidence type="ECO:0000256" key="7">
    <source>
        <dbReference type="ARBA" id="ARBA00023136"/>
    </source>
</evidence>
<dbReference type="RefSeq" id="WP_016173855.1">
    <property type="nucleotide sequence ID" value="NZ_KE136389.1"/>
</dbReference>